<proteinExistence type="predicted"/>
<gene>
    <name evidence="1" type="ORF">GCM10022256_34180</name>
</gene>
<sequence>MTELDEAIERFARPRRGVEAVPEESDEVAGGWAFQSLLAETVIQLRRRGIEPVETVMVGRGASGASVYKSVAPCWPLEIFALTSRGVALPYSMLTTSIPGLEERPRIDSPLVCVRPTPIAVGPGAHDVEVNRRGQLLWRWAQRSDGQPQPWTTGFRSRFEANWSESRPGPLAEPIAFAIVDHVDSRIERGVLH</sequence>
<dbReference type="EMBL" id="BAABAU010000007">
    <property type="protein sequence ID" value="GAA4267806.1"/>
    <property type="molecule type" value="Genomic_DNA"/>
</dbReference>
<accession>A0ABP8E6V3</accession>
<dbReference type="RefSeq" id="WP_344798448.1">
    <property type="nucleotide sequence ID" value="NZ_BAABAU010000007.1"/>
</dbReference>
<name>A0ABP8E6V3_9MICO</name>
<comment type="caution">
    <text evidence="1">The sequence shown here is derived from an EMBL/GenBank/DDBJ whole genome shotgun (WGS) entry which is preliminary data.</text>
</comment>
<evidence type="ECO:0000313" key="1">
    <source>
        <dbReference type="EMBL" id="GAA4267806.1"/>
    </source>
</evidence>
<organism evidence="1 2">
    <name type="scientific">Frondihabitans peucedani</name>
    <dbReference type="NCBI Taxonomy" id="598626"/>
    <lineage>
        <taxon>Bacteria</taxon>
        <taxon>Bacillati</taxon>
        <taxon>Actinomycetota</taxon>
        <taxon>Actinomycetes</taxon>
        <taxon>Micrococcales</taxon>
        <taxon>Microbacteriaceae</taxon>
        <taxon>Frondihabitans</taxon>
    </lineage>
</organism>
<protein>
    <submittedName>
        <fullName evidence="1">Uncharacterized protein</fullName>
    </submittedName>
</protein>
<evidence type="ECO:0000313" key="2">
    <source>
        <dbReference type="Proteomes" id="UP001501594"/>
    </source>
</evidence>
<dbReference type="Proteomes" id="UP001501594">
    <property type="component" value="Unassembled WGS sequence"/>
</dbReference>
<keyword evidence="2" id="KW-1185">Reference proteome</keyword>
<reference evidence="2" key="1">
    <citation type="journal article" date="2019" name="Int. J. Syst. Evol. Microbiol.">
        <title>The Global Catalogue of Microorganisms (GCM) 10K type strain sequencing project: providing services to taxonomists for standard genome sequencing and annotation.</title>
        <authorList>
            <consortium name="The Broad Institute Genomics Platform"/>
            <consortium name="The Broad Institute Genome Sequencing Center for Infectious Disease"/>
            <person name="Wu L."/>
            <person name="Ma J."/>
        </authorList>
    </citation>
    <scope>NUCLEOTIDE SEQUENCE [LARGE SCALE GENOMIC DNA]</scope>
    <source>
        <strain evidence="2">JCM 17442</strain>
    </source>
</reference>